<proteinExistence type="predicted"/>
<gene>
    <name evidence="2" type="ORF">NV381_13585</name>
</gene>
<protein>
    <submittedName>
        <fullName evidence="2">Extracellular solute-binding protein</fullName>
    </submittedName>
</protein>
<accession>A0ABT1YGB4</accession>
<organism evidence="2 3">
    <name type="scientific">Paenibacillus radicis</name>
    <name type="common">ex Xue et al. 2023</name>
    <dbReference type="NCBI Taxonomy" id="2972489"/>
    <lineage>
        <taxon>Bacteria</taxon>
        <taxon>Bacillati</taxon>
        <taxon>Bacillota</taxon>
        <taxon>Bacilli</taxon>
        <taxon>Bacillales</taxon>
        <taxon>Paenibacillaceae</taxon>
        <taxon>Paenibacillus</taxon>
    </lineage>
</organism>
<feature type="chain" id="PRO_5047293592" evidence="1">
    <location>
        <begin position="23"/>
        <end position="442"/>
    </location>
</feature>
<sequence length="442" mass="48515">MKSNRLLTTALTSALSLSMVLAGCSSDSGKPADGSKAPAGDKSAKPVEISIWGGWPELDPWFQKMADEFKKTNPNVTVSISSFPLRDYEKKVAAALPSKSGADILPLNPNLALRYIQGNMLQPAPEDLVKQVNSGIHQKLVVDNTKVKDKTYGVPALMGAGAIYYNKDMLKEAGLTAPPTADQLLEYAQKLAKRDASGNLERAGMSLRLSGGGSGVGEKFWNLLAQRGGSIIKEASPGKYKADYNTDAGLQTLKMYVDMVHKYKTDDPKVKHDTEAFQTKLAAFYVRESNVIIDTKKKAPDLNYDAAPLKSNVVSIVNFYVSSAQKEKADAAWNFIRFLTKPENHAQMIAMTGWLPARDDLDLSNLYKDYPQYKAFFTKQDLQAYPPVAEFDEILTKFADRLATKGFTDASFVDNPEKMKAFLDEAAKETNDILKKAGVLAE</sequence>
<dbReference type="PANTHER" id="PTHR43649:SF12">
    <property type="entry name" value="DIACETYLCHITOBIOSE BINDING PROTEIN DASA"/>
    <property type="match status" value="1"/>
</dbReference>
<comment type="caution">
    <text evidence="2">The sequence shown here is derived from an EMBL/GenBank/DDBJ whole genome shotgun (WGS) entry which is preliminary data.</text>
</comment>
<dbReference type="InterPro" id="IPR006059">
    <property type="entry name" value="SBP"/>
</dbReference>
<dbReference type="EMBL" id="JANQBD010000009">
    <property type="protein sequence ID" value="MCR8632236.1"/>
    <property type="molecule type" value="Genomic_DNA"/>
</dbReference>
<dbReference type="PANTHER" id="PTHR43649">
    <property type="entry name" value="ARABINOSE-BINDING PROTEIN-RELATED"/>
    <property type="match status" value="1"/>
</dbReference>
<name>A0ABT1YGB4_9BACL</name>
<dbReference type="RefSeq" id="WP_258213835.1">
    <property type="nucleotide sequence ID" value="NZ_JANQBD010000009.1"/>
</dbReference>
<evidence type="ECO:0000313" key="2">
    <source>
        <dbReference type="EMBL" id="MCR8632236.1"/>
    </source>
</evidence>
<reference evidence="2 3" key="1">
    <citation type="submission" date="2022-08" db="EMBL/GenBank/DDBJ databases">
        <title>Paenibacillus endoradicis sp. nov., Paenibacillus radicibacter sp. nov and Paenibacillus pararadicis sp. nov., three cold-adapted plant growth-promoting bacteria isolated from root of Larix gmelinii in Great Khingan.</title>
        <authorList>
            <person name="Xue H."/>
        </authorList>
    </citation>
    <scope>NUCLEOTIDE SEQUENCE [LARGE SCALE GENOMIC DNA]</scope>
    <source>
        <strain evidence="2 3">N5-1-1-5</strain>
    </source>
</reference>
<dbReference type="Gene3D" id="3.40.190.10">
    <property type="entry name" value="Periplasmic binding protein-like II"/>
    <property type="match status" value="1"/>
</dbReference>
<evidence type="ECO:0000256" key="1">
    <source>
        <dbReference type="SAM" id="SignalP"/>
    </source>
</evidence>
<dbReference type="InterPro" id="IPR050490">
    <property type="entry name" value="Bact_solute-bd_prot1"/>
</dbReference>
<dbReference type="Pfam" id="PF13416">
    <property type="entry name" value="SBP_bac_8"/>
    <property type="match status" value="1"/>
</dbReference>
<dbReference type="SUPFAM" id="SSF53850">
    <property type="entry name" value="Periplasmic binding protein-like II"/>
    <property type="match status" value="1"/>
</dbReference>
<dbReference type="Proteomes" id="UP001300012">
    <property type="component" value="Unassembled WGS sequence"/>
</dbReference>
<keyword evidence="3" id="KW-1185">Reference proteome</keyword>
<evidence type="ECO:0000313" key="3">
    <source>
        <dbReference type="Proteomes" id="UP001300012"/>
    </source>
</evidence>
<keyword evidence="1" id="KW-0732">Signal</keyword>
<dbReference type="PROSITE" id="PS51257">
    <property type="entry name" value="PROKAR_LIPOPROTEIN"/>
    <property type="match status" value="1"/>
</dbReference>
<feature type="signal peptide" evidence="1">
    <location>
        <begin position="1"/>
        <end position="22"/>
    </location>
</feature>